<comment type="caution">
    <text evidence="1">The sequence shown here is derived from an EMBL/GenBank/DDBJ whole genome shotgun (WGS) entry which is preliminary data.</text>
</comment>
<organism evidence="1 2">
    <name type="scientific">Macrostomum lignano</name>
    <dbReference type="NCBI Taxonomy" id="282301"/>
    <lineage>
        <taxon>Eukaryota</taxon>
        <taxon>Metazoa</taxon>
        <taxon>Spiralia</taxon>
        <taxon>Lophotrochozoa</taxon>
        <taxon>Platyhelminthes</taxon>
        <taxon>Rhabditophora</taxon>
        <taxon>Macrostomorpha</taxon>
        <taxon>Macrostomida</taxon>
        <taxon>Macrostomidae</taxon>
        <taxon>Macrostomum</taxon>
    </lineage>
</organism>
<feature type="non-terminal residue" evidence="1">
    <location>
        <position position="1"/>
    </location>
</feature>
<dbReference type="EMBL" id="NIVC01002687">
    <property type="protein sequence ID" value="PAA55931.1"/>
    <property type="molecule type" value="Genomic_DNA"/>
</dbReference>
<evidence type="ECO:0000313" key="2">
    <source>
        <dbReference type="Proteomes" id="UP000215902"/>
    </source>
</evidence>
<reference evidence="1 2" key="1">
    <citation type="submission" date="2017-06" db="EMBL/GenBank/DDBJ databases">
        <title>A platform for efficient transgenesis in Macrostomum lignano, a flatworm model organism for stem cell research.</title>
        <authorList>
            <person name="Berezikov E."/>
        </authorList>
    </citation>
    <scope>NUCLEOTIDE SEQUENCE [LARGE SCALE GENOMIC DNA]</scope>
    <source>
        <strain evidence="1">DV1</strain>
        <tissue evidence="1">Whole organism</tissue>
    </source>
</reference>
<sequence>SVITNKMEAKRKTTVSKAIKRTEEAKLEALKTFNQMIEDGNLAVNEFNLCARQCVEGKTDMQSVESQFLKAQSILLQHTDSMNEAALRFSNGASDLNP</sequence>
<keyword evidence="2" id="KW-1185">Reference proteome</keyword>
<accession>A0A267E2Z6</accession>
<dbReference type="AlphaFoldDB" id="A0A267E2Z6"/>
<protein>
    <submittedName>
        <fullName evidence="1">Uncharacterized protein</fullName>
    </submittedName>
</protein>
<proteinExistence type="predicted"/>
<evidence type="ECO:0000313" key="1">
    <source>
        <dbReference type="EMBL" id="PAA55931.1"/>
    </source>
</evidence>
<gene>
    <name evidence="1" type="ORF">BOX15_Mlig023538g1</name>
</gene>
<name>A0A267E2Z6_9PLAT</name>
<dbReference type="Proteomes" id="UP000215902">
    <property type="component" value="Unassembled WGS sequence"/>
</dbReference>